<feature type="transmembrane region" description="Helical" evidence="8">
    <location>
        <begin position="317"/>
        <end position="336"/>
    </location>
</feature>
<feature type="transmembrane region" description="Helical" evidence="8">
    <location>
        <begin position="194"/>
        <end position="212"/>
    </location>
</feature>
<feature type="transmembrane region" description="Helical" evidence="8">
    <location>
        <begin position="256"/>
        <end position="274"/>
    </location>
</feature>
<name>A0A4R3VQZ7_9GAMM</name>
<evidence type="ECO:0000313" key="10">
    <source>
        <dbReference type="EMBL" id="TCV07031.1"/>
    </source>
</evidence>
<gene>
    <name evidence="10" type="ORF">EDC54_103288</name>
</gene>
<dbReference type="InterPro" id="IPR037185">
    <property type="entry name" value="EmrE-like"/>
</dbReference>
<dbReference type="PANTHER" id="PTHR32322">
    <property type="entry name" value="INNER MEMBRANE TRANSPORTER"/>
    <property type="match status" value="1"/>
</dbReference>
<protein>
    <recommendedName>
        <fullName evidence="7">Threonine/homoserine exporter RhtA</fullName>
    </recommendedName>
</protein>
<feature type="domain" description="EamA" evidence="9">
    <location>
        <begin position="81"/>
        <end position="211"/>
    </location>
</feature>
<evidence type="ECO:0000256" key="3">
    <source>
        <dbReference type="ARBA" id="ARBA00022475"/>
    </source>
</evidence>
<proteinExistence type="inferred from homology"/>
<dbReference type="Pfam" id="PF00892">
    <property type="entry name" value="EamA"/>
    <property type="match status" value="2"/>
</dbReference>
<comment type="caution">
    <text evidence="10">The sequence shown here is derived from an EMBL/GenBank/DDBJ whole genome shotgun (WGS) entry which is preliminary data.</text>
</comment>
<evidence type="ECO:0000313" key="11">
    <source>
        <dbReference type="Proteomes" id="UP000295433"/>
    </source>
</evidence>
<feature type="transmembrane region" description="Helical" evidence="8">
    <location>
        <begin position="342"/>
        <end position="360"/>
    </location>
</feature>
<comment type="similarity">
    <text evidence="2">Belongs to the drug/metabolite transporter (DMT) superfamily. 10 TMS drug/metabolite exporter (DME) (TC 2.A.7.3) family.</text>
</comment>
<dbReference type="Proteomes" id="UP000295433">
    <property type="component" value="Unassembled WGS sequence"/>
</dbReference>
<accession>A0A4R3VQZ7</accession>
<keyword evidence="3" id="KW-1003">Cell membrane</keyword>
<evidence type="ECO:0000256" key="2">
    <source>
        <dbReference type="ARBA" id="ARBA00009853"/>
    </source>
</evidence>
<feature type="transmembrane region" description="Helical" evidence="8">
    <location>
        <begin position="75"/>
        <end position="95"/>
    </location>
</feature>
<sequence length="370" mass="40389">MPPNDKEAQGNYDTISSLAASRQRSRKMSRSTMSKQTGLIVIPMLCYVVGNSSLPDFKSPDRQRVPFRRVCHGMPTLNTLFPIIAVLIWSINVIVNKLSATVIDPAAISFYRWLLAFLVMTPFILPGLRPHTAVIRQHAGKLLVLGLLGMVLYQSLAYYAAHTISAVMMGIMGSLLPLLTVLLSIPLLRVAPTLGVLLGSLLSLAGIVWLISAGHPEQILSQGIGPGEFMMFCAALSYALYGVLTKRWSIPLPNWVSLYVQIAFGVVLLVPNFLFADNIELNEQNLPLVIFAGIMASIIAPFLWIQGVMRLGASKTAILMNLTPIFTAIIAIGFLHEPLHHYHLIGGGVTLLGVILAQRLRTPLGRASHD</sequence>
<comment type="subcellular location">
    <subcellularLocation>
        <location evidence="1">Cell membrane</location>
        <topology evidence="1">Multi-pass membrane protein</topology>
    </subcellularLocation>
</comment>
<evidence type="ECO:0000256" key="5">
    <source>
        <dbReference type="ARBA" id="ARBA00022989"/>
    </source>
</evidence>
<reference evidence="10 11" key="1">
    <citation type="submission" date="2019-03" db="EMBL/GenBank/DDBJ databases">
        <title>Genomic Encyclopedia of Type Strains, Phase IV (KMG-IV): sequencing the most valuable type-strain genomes for metagenomic binning, comparative biology and taxonomic classification.</title>
        <authorList>
            <person name="Goeker M."/>
        </authorList>
    </citation>
    <scope>NUCLEOTIDE SEQUENCE [LARGE SCALE GENOMIC DNA]</scope>
    <source>
        <strain evidence="10 11">DSM 16730</strain>
    </source>
</reference>
<dbReference type="InterPro" id="IPR000620">
    <property type="entry name" value="EamA_dom"/>
</dbReference>
<keyword evidence="11" id="KW-1185">Reference proteome</keyword>
<feature type="transmembrane region" description="Helical" evidence="8">
    <location>
        <begin position="286"/>
        <end position="305"/>
    </location>
</feature>
<keyword evidence="5 8" id="KW-1133">Transmembrane helix</keyword>
<dbReference type="GO" id="GO:0005886">
    <property type="term" value="C:plasma membrane"/>
    <property type="evidence" value="ECO:0007669"/>
    <property type="project" value="UniProtKB-SubCell"/>
</dbReference>
<evidence type="ECO:0000256" key="6">
    <source>
        <dbReference type="ARBA" id="ARBA00023136"/>
    </source>
</evidence>
<dbReference type="SUPFAM" id="SSF103481">
    <property type="entry name" value="Multidrug resistance efflux transporter EmrE"/>
    <property type="match status" value="2"/>
</dbReference>
<evidence type="ECO:0000256" key="8">
    <source>
        <dbReference type="SAM" id="Phobius"/>
    </source>
</evidence>
<feature type="transmembrane region" description="Helical" evidence="8">
    <location>
        <begin position="224"/>
        <end position="244"/>
    </location>
</feature>
<keyword evidence="4 8" id="KW-0812">Transmembrane</keyword>
<dbReference type="InterPro" id="IPR050638">
    <property type="entry name" value="AA-Vitamin_Transporters"/>
</dbReference>
<feature type="domain" description="EamA" evidence="9">
    <location>
        <begin position="226"/>
        <end position="356"/>
    </location>
</feature>
<keyword evidence="6 8" id="KW-0472">Membrane</keyword>
<feature type="transmembrane region" description="Helical" evidence="8">
    <location>
        <begin position="167"/>
        <end position="187"/>
    </location>
</feature>
<dbReference type="PANTHER" id="PTHR32322:SF18">
    <property type="entry name" value="S-ADENOSYLMETHIONINE_S-ADENOSYLHOMOCYSTEINE TRANSPORTER"/>
    <property type="match status" value="1"/>
</dbReference>
<evidence type="ECO:0000256" key="1">
    <source>
        <dbReference type="ARBA" id="ARBA00004651"/>
    </source>
</evidence>
<feature type="transmembrane region" description="Helical" evidence="8">
    <location>
        <begin position="140"/>
        <end position="161"/>
    </location>
</feature>
<evidence type="ECO:0000256" key="7">
    <source>
        <dbReference type="ARBA" id="ARBA00040595"/>
    </source>
</evidence>
<organism evidence="10 11">
    <name type="scientific">Samsonia erythrinae</name>
    <dbReference type="NCBI Taxonomy" id="160434"/>
    <lineage>
        <taxon>Bacteria</taxon>
        <taxon>Pseudomonadati</taxon>
        <taxon>Pseudomonadota</taxon>
        <taxon>Gammaproteobacteria</taxon>
        <taxon>Enterobacterales</taxon>
        <taxon>Pectobacteriaceae</taxon>
        <taxon>Samsonia</taxon>
    </lineage>
</organism>
<evidence type="ECO:0000259" key="9">
    <source>
        <dbReference type="Pfam" id="PF00892"/>
    </source>
</evidence>
<evidence type="ECO:0000256" key="4">
    <source>
        <dbReference type="ARBA" id="ARBA00022692"/>
    </source>
</evidence>
<dbReference type="Gene3D" id="1.10.3730.20">
    <property type="match status" value="1"/>
</dbReference>
<feature type="transmembrane region" description="Helical" evidence="8">
    <location>
        <begin position="36"/>
        <end position="54"/>
    </location>
</feature>
<dbReference type="AlphaFoldDB" id="A0A4R3VQZ7"/>
<feature type="transmembrane region" description="Helical" evidence="8">
    <location>
        <begin position="110"/>
        <end position="128"/>
    </location>
</feature>
<dbReference type="EMBL" id="SMBY01000003">
    <property type="protein sequence ID" value="TCV07031.1"/>
    <property type="molecule type" value="Genomic_DNA"/>
</dbReference>